<protein>
    <submittedName>
        <fullName evidence="3">Uncharacterized protein</fullName>
    </submittedName>
</protein>
<sequence>MSRQTQRNLGQRPADGTTTYDDEIERNQPHHAAADDNPQAERLADARDANERTALLGSSTSRDYRTEAARDRRALAEAGHPEERKRPWSLKFDLALAFALLLANGYFLVTSLISFNTPFVANTGLPPHRGSLGLPVWSSFLGCTLNSAALFSFVFPHESPLLAFYTAVATAICALVTLILSVSVTQLRVVEGPLSFVTISLLIVSALHAALSAALTDRYAPILDPPAELDPDYEPDRGCWASCRRGMRSLLGFLGISLPLAAAHVGVMAAAILLMINVIIRSVDASVEQPGQRWKVEPWLWSRQFFPELNRGLLQSKGREYRVHLACRGVGLEDPPSFQATASPVNSTIKPLERGSVRRTILVEGERGVPANHDAEWVLRMLKDGELKSGDVEIRVCYWDRPGYGLSDASSTSAGPHVVSALTQALTVSGEMARLQPPPGLESAAEEDDLTNDGIRPPSPLARSGFILVSRGHATGLTSLFAAIHPRLVHSFLYLSPVSPATHDLSPPRSRFLAVPHFFTRTLPAIYTELGVGRLWYALKGVPRRRRVFAYEGEHISGLIERAAVQERYEDERGRESDAARAWERRRGRYPTRPTVVLGKGAEGDGGKKFVEDVVGDGLQEWDVKWSGGKAGCGRGGDVDRKCREAIKGLLQLD</sequence>
<evidence type="ECO:0000313" key="3">
    <source>
        <dbReference type="EMBL" id="KAG0657657.1"/>
    </source>
</evidence>
<feature type="compositionally biased region" description="Basic and acidic residues" evidence="1">
    <location>
        <begin position="25"/>
        <end position="34"/>
    </location>
</feature>
<keyword evidence="4" id="KW-1185">Reference proteome</keyword>
<evidence type="ECO:0000256" key="1">
    <source>
        <dbReference type="SAM" id="MobiDB-lite"/>
    </source>
</evidence>
<keyword evidence="2" id="KW-1133">Transmembrane helix</keyword>
<keyword evidence="2" id="KW-0472">Membrane</keyword>
<dbReference type="Pfam" id="PF10329">
    <property type="entry name" value="DUF2417"/>
    <property type="match status" value="1"/>
</dbReference>
<feature type="transmembrane region" description="Helical" evidence="2">
    <location>
        <begin position="162"/>
        <end position="182"/>
    </location>
</feature>
<keyword evidence="2" id="KW-0812">Transmembrane</keyword>
<feature type="region of interest" description="Disordered" evidence="1">
    <location>
        <begin position="434"/>
        <end position="453"/>
    </location>
</feature>
<comment type="caution">
    <text evidence="3">The sequence shown here is derived from an EMBL/GenBank/DDBJ whole genome shotgun (WGS) entry which is preliminary data.</text>
</comment>
<dbReference type="EMBL" id="PUHQ01000078">
    <property type="protein sequence ID" value="KAG0657657.1"/>
    <property type="molecule type" value="Genomic_DNA"/>
</dbReference>
<organism evidence="3 4">
    <name type="scientific">Rhodotorula mucilaginosa</name>
    <name type="common">Yeast</name>
    <name type="synonym">Rhodotorula rubra</name>
    <dbReference type="NCBI Taxonomy" id="5537"/>
    <lineage>
        <taxon>Eukaryota</taxon>
        <taxon>Fungi</taxon>
        <taxon>Dikarya</taxon>
        <taxon>Basidiomycota</taxon>
        <taxon>Pucciniomycotina</taxon>
        <taxon>Microbotryomycetes</taxon>
        <taxon>Sporidiobolales</taxon>
        <taxon>Sporidiobolaceae</taxon>
        <taxon>Rhodotorula</taxon>
    </lineage>
</organism>
<feature type="region of interest" description="Disordered" evidence="1">
    <location>
        <begin position="1"/>
        <end position="80"/>
    </location>
</feature>
<feature type="transmembrane region" description="Helical" evidence="2">
    <location>
        <begin position="94"/>
        <end position="115"/>
    </location>
</feature>
<reference evidence="3 4" key="1">
    <citation type="submission" date="2020-11" db="EMBL/GenBank/DDBJ databases">
        <title>Kefir isolates.</title>
        <authorList>
            <person name="Marcisauskas S."/>
            <person name="Kim Y."/>
            <person name="Blasche S."/>
        </authorList>
    </citation>
    <scope>NUCLEOTIDE SEQUENCE [LARGE SCALE GENOMIC DNA]</scope>
    <source>
        <strain evidence="3 4">KR</strain>
    </source>
</reference>
<feature type="transmembrane region" description="Helical" evidence="2">
    <location>
        <begin position="135"/>
        <end position="155"/>
    </location>
</feature>
<gene>
    <name evidence="3" type="ORF">C6P46_006311</name>
</gene>
<feature type="compositionally biased region" description="Basic and acidic residues" evidence="1">
    <location>
        <begin position="62"/>
        <end position="80"/>
    </location>
</feature>
<evidence type="ECO:0000256" key="2">
    <source>
        <dbReference type="SAM" id="Phobius"/>
    </source>
</evidence>
<name>A0A9P7B490_RHOMI</name>
<evidence type="ECO:0000313" key="4">
    <source>
        <dbReference type="Proteomes" id="UP000777482"/>
    </source>
</evidence>
<dbReference type="InterPro" id="IPR019431">
    <property type="entry name" value="DUF2417"/>
</dbReference>
<feature type="compositionally biased region" description="Basic and acidic residues" evidence="1">
    <location>
        <begin position="42"/>
        <end position="51"/>
    </location>
</feature>
<accession>A0A9P7B490</accession>
<feature type="transmembrane region" description="Helical" evidence="2">
    <location>
        <begin position="194"/>
        <end position="215"/>
    </location>
</feature>
<dbReference type="OrthoDB" id="164921at2759"/>
<dbReference type="AlphaFoldDB" id="A0A9P7B490"/>
<dbReference type="Proteomes" id="UP000777482">
    <property type="component" value="Unassembled WGS sequence"/>
</dbReference>
<proteinExistence type="predicted"/>
<feature type="transmembrane region" description="Helical" evidence="2">
    <location>
        <begin position="250"/>
        <end position="280"/>
    </location>
</feature>